<protein>
    <submittedName>
        <fullName evidence="1">Uncharacterized protein</fullName>
    </submittedName>
</protein>
<name>A0ABY5VWH6_9ACTN</name>
<dbReference type="Proteomes" id="UP001059617">
    <property type="component" value="Chromosome"/>
</dbReference>
<accession>A0ABY5VWH6</accession>
<organism evidence="1 2">
    <name type="scientific">Dactylosporangium fulvum</name>
    <dbReference type="NCBI Taxonomy" id="53359"/>
    <lineage>
        <taxon>Bacteria</taxon>
        <taxon>Bacillati</taxon>
        <taxon>Actinomycetota</taxon>
        <taxon>Actinomycetes</taxon>
        <taxon>Micromonosporales</taxon>
        <taxon>Micromonosporaceae</taxon>
        <taxon>Dactylosporangium</taxon>
    </lineage>
</organism>
<reference evidence="1" key="2">
    <citation type="submission" date="2022-09" db="EMBL/GenBank/DDBJ databases">
        <title>Biosynthetic gene clusters of Dactylosporangioum fulvum.</title>
        <authorList>
            <person name="Caradec T."/>
        </authorList>
    </citation>
    <scope>NUCLEOTIDE SEQUENCE</scope>
    <source>
        <strain evidence="1">NRRL B-16292</strain>
    </source>
</reference>
<proteinExistence type="predicted"/>
<dbReference type="EMBL" id="CP073720">
    <property type="protein sequence ID" value="UWP81597.1"/>
    <property type="molecule type" value="Genomic_DNA"/>
</dbReference>
<sequence length="71" mass="7810">MTEFEVVLRLESGDPFRRAEALRAISEVRLPVGFRGVVAVDRHLDLPTRRNAAGCDVGADSHATAEVTLEY</sequence>
<dbReference type="RefSeq" id="WP_259859364.1">
    <property type="nucleotide sequence ID" value="NZ_BAAAST010000034.1"/>
</dbReference>
<evidence type="ECO:0000313" key="1">
    <source>
        <dbReference type="EMBL" id="UWP81597.1"/>
    </source>
</evidence>
<keyword evidence="2" id="KW-1185">Reference proteome</keyword>
<evidence type="ECO:0000313" key="2">
    <source>
        <dbReference type="Proteomes" id="UP001059617"/>
    </source>
</evidence>
<reference evidence="1" key="1">
    <citation type="submission" date="2021-04" db="EMBL/GenBank/DDBJ databases">
        <authorList>
            <person name="Hartkoorn R.C."/>
            <person name="Beaudoing E."/>
            <person name="Hot D."/>
        </authorList>
    </citation>
    <scope>NUCLEOTIDE SEQUENCE</scope>
    <source>
        <strain evidence="1">NRRL B-16292</strain>
    </source>
</reference>
<gene>
    <name evidence="1" type="ORF">Dfulv_41845</name>
</gene>